<feature type="transmembrane region" description="Helical" evidence="2">
    <location>
        <begin position="40"/>
        <end position="59"/>
    </location>
</feature>
<evidence type="ECO:0000313" key="5">
    <source>
        <dbReference type="Proteomes" id="UP001597018"/>
    </source>
</evidence>
<dbReference type="Pfam" id="PF10756">
    <property type="entry name" value="bPH_6"/>
    <property type="match status" value="1"/>
</dbReference>
<evidence type="ECO:0000256" key="1">
    <source>
        <dbReference type="SAM" id="MobiDB-lite"/>
    </source>
</evidence>
<evidence type="ECO:0000313" key="4">
    <source>
        <dbReference type="EMBL" id="MFD0921056.1"/>
    </source>
</evidence>
<keyword evidence="2" id="KW-0812">Transmembrane</keyword>
<protein>
    <submittedName>
        <fullName evidence="4">PH domain-containing protein</fullName>
    </submittedName>
</protein>
<dbReference type="InterPro" id="IPR019692">
    <property type="entry name" value="CFP-6_PH"/>
</dbReference>
<keyword evidence="5" id="KW-1185">Reference proteome</keyword>
<accession>A0ABW3FWA1</accession>
<feature type="compositionally biased region" description="Low complexity" evidence="1">
    <location>
        <begin position="11"/>
        <end position="28"/>
    </location>
</feature>
<feature type="region of interest" description="Disordered" evidence="1">
    <location>
        <begin position="1"/>
        <end position="29"/>
    </location>
</feature>
<name>A0ABW3FWA1_9PSEU</name>
<proteinExistence type="predicted"/>
<keyword evidence="2" id="KW-1133">Transmembrane helix</keyword>
<feature type="transmembrane region" description="Helical" evidence="2">
    <location>
        <begin position="65"/>
        <end position="81"/>
    </location>
</feature>
<dbReference type="RefSeq" id="WP_263249098.1">
    <property type="nucleotide sequence ID" value="NZ_BAABLT010000048.1"/>
</dbReference>
<reference evidence="5" key="1">
    <citation type="journal article" date="2019" name="Int. J. Syst. Evol. Microbiol.">
        <title>The Global Catalogue of Microorganisms (GCM) 10K type strain sequencing project: providing services to taxonomists for standard genome sequencing and annotation.</title>
        <authorList>
            <consortium name="The Broad Institute Genomics Platform"/>
            <consortium name="The Broad Institute Genome Sequencing Center for Infectious Disease"/>
            <person name="Wu L."/>
            <person name="Ma J."/>
        </authorList>
    </citation>
    <scope>NUCLEOTIDE SEQUENCE [LARGE SCALE GENOMIC DNA]</scope>
    <source>
        <strain evidence="5">CCUG 56401</strain>
    </source>
</reference>
<keyword evidence="2" id="KW-0472">Membrane</keyword>
<comment type="caution">
    <text evidence="4">The sequence shown here is derived from an EMBL/GenBank/DDBJ whole genome shotgun (WGS) entry which is preliminary data.</text>
</comment>
<dbReference type="Proteomes" id="UP001597018">
    <property type="component" value="Unassembled WGS sequence"/>
</dbReference>
<feature type="domain" description="Low molecular weight protein antigen 6 PH" evidence="3">
    <location>
        <begin position="82"/>
        <end position="152"/>
    </location>
</feature>
<organism evidence="4 5">
    <name type="scientific">Saccharopolyspora rosea</name>
    <dbReference type="NCBI Taxonomy" id="524884"/>
    <lineage>
        <taxon>Bacteria</taxon>
        <taxon>Bacillati</taxon>
        <taxon>Actinomycetota</taxon>
        <taxon>Actinomycetes</taxon>
        <taxon>Pseudonocardiales</taxon>
        <taxon>Pseudonocardiaceae</taxon>
        <taxon>Saccharopolyspora</taxon>
    </lineage>
</organism>
<sequence length="157" mass="16916">MSETPHEPEQPEAADAARPAADAEQAAETPRLPESLTFRITPVALLAVLAVVVCATPVAATAGGPALLLYLVPLGLLVWILRTRTTVSPERVTVRTMFGGTRFTWDDVRALRLDEKRWIRAVLASGNEVALSAVRVRDLPRLSAMSGGRLPDPNAQE</sequence>
<gene>
    <name evidence="4" type="ORF">ACFQ16_15025</name>
</gene>
<dbReference type="EMBL" id="JBHTIW010000010">
    <property type="protein sequence ID" value="MFD0921056.1"/>
    <property type="molecule type" value="Genomic_DNA"/>
</dbReference>
<evidence type="ECO:0000259" key="3">
    <source>
        <dbReference type="Pfam" id="PF10756"/>
    </source>
</evidence>
<evidence type="ECO:0000256" key="2">
    <source>
        <dbReference type="SAM" id="Phobius"/>
    </source>
</evidence>